<keyword evidence="2" id="KW-0282">Flagellum</keyword>
<keyword evidence="3" id="KW-1185">Reference proteome</keyword>
<proteinExistence type="predicted"/>
<dbReference type="AlphaFoldDB" id="A0A5Q4VF42"/>
<feature type="compositionally biased region" description="Polar residues" evidence="1">
    <location>
        <begin position="1"/>
        <end position="14"/>
    </location>
</feature>
<protein>
    <submittedName>
        <fullName evidence="2">Flagellar protein FlaG</fullName>
    </submittedName>
</protein>
<comment type="caution">
    <text evidence="2">The sequence shown here is derived from an EMBL/GenBank/DDBJ whole genome shotgun (WGS) entry which is preliminary data.</text>
</comment>
<feature type="region of interest" description="Disordered" evidence="1">
    <location>
        <begin position="1"/>
        <end position="69"/>
    </location>
</feature>
<dbReference type="RefSeq" id="WP_139445525.1">
    <property type="nucleotide sequence ID" value="NZ_VDMB01000001.1"/>
</dbReference>
<dbReference type="SUPFAM" id="SSF160214">
    <property type="entry name" value="FlaG-like"/>
    <property type="match status" value="1"/>
</dbReference>
<name>A0A5Q4VF42_9BACT</name>
<dbReference type="OrthoDB" id="5423080at2"/>
<accession>A0A5Q4VF42</accession>
<dbReference type="Pfam" id="PF03646">
    <property type="entry name" value="FlaG"/>
    <property type="match status" value="1"/>
</dbReference>
<dbReference type="PANTHER" id="PTHR37166">
    <property type="entry name" value="PROTEIN FLAG"/>
    <property type="match status" value="1"/>
</dbReference>
<evidence type="ECO:0000313" key="3">
    <source>
        <dbReference type="Proteomes" id="UP000321899"/>
    </source>
</evidence>
<dbReference type="InterPro" id="IPR035924">
    <property type="entry name" value="FlaG-like_sf"/>
</dbReference>
<reference evidence="2 3" key="1">
    <citation type="submission" date="2019-06" db="EMBL/GenBank/DDBJ databases">
        <title>Desulfobotulus mexicanus sp. nov., a novel sulfate-reducing bacterium isolated from the sediment of an alkaline crater lake in Mexico.</title>
        <authorList>
            <person name="Hirschler-Rea A."/>
        </authorList>
    </citation>
    <scope>NUCLEOTIDE SEQUENCE [LARGE SCALE GENOMIC DNA]</scope>
    <source>
        <strain evidence="2 3">PAR22N</strain>
    </source>
</reference>
<organism evidence="2 3">
    <name type="scientific">Desulfobotulus mexicanus</name>
    <dbReference type="NCBI Taxonomy" id="2586642"/>
    <lineage>
        <taxon>Bacteria</taxon>
        <taxon>Pseudomonadati</taxon>
        <taxon>Thermodesulfobacteriota</taxon>
        <taxon>Desulfobacteria</taxon>
        <taxon>Desulfobacterales</taxon>
        <taxon>Desulfobacteraceae</taxon>
        <taxon>Desulfobotulus</taxon>
    </lineage>
</organism>
<dbReference type="PANTHER" id="PTHR37166:SF1">
    <property type="entry name" value="PROTEIN FLAG"/>
    <property type="match status" value="1"/>
</dbReference>
<dbReference type="EMBL" id="VDMB01000001">
    <property type="protein sequence ID" value="TYT76285.1"/>
    <property type="molecule type" value="Genomic_DNA"/>
</dbReference>
<evidence type="ECO:0000256" key="1">
    <source>
        <dbReference type="SAM" id="MobiDB-lite"/>
    </source>
</evidence>
<keyword evidence="2" id="KW-0969">Cilium</keyword>
<sequence>MEISVNQGVKQTGEISKVKNISEAQGLPDNKARSGQEKRAQSSEEAFKFRTDTNLEKARQTKEKGKDTPLEDLEKATKDLNKYMDELKTSLGFTIHDETNELLVNIINRDTKEIIKQIPPEELVAIREKMAELAGILLDERV</sequence>
<feature type="compositionally biased region" description="Basic and acidic residues" evidence="1">
    <location>
        <begin position="30"/>
        <end position="69"/>
    </location>
</feature>
<dbReference type="Proteomes" id="UP000321899">
    <property type="component" value="Unassembled WGS sequence"/>
</dbReference>
<dbReference type="InterPro" id="IPR005186">
    <property type="entry name" value="FlaG"/>
</dbReference>
<keyword evidence="2" id="KW-0966">Cell projection</keyword>
<dbReference type="Gene3D" id="3.30.160.170">
    <property type="entry name" value="FlaG-like"/>
    <property type="match status" value="1"/>
</dbReference>
<gene>
    <name evidence="2" type="ORF">FIM25_01675</name>
</gene>
<evidence type="ECO:0000313" key="2">
    <source>
        <dbReference type="EMBL" id="TYT76285.1"/>
    </source>
</evidence>